<evidence type="ECO:0000313" key="4">
    <source>
        <dbReference type="Proteomes" id="UP000216004"/>
    </source>
</evidence>
<evidence type="ECO:0000313" key="3">
    <source>
        <dbReference type="EMBL" id="OZG48729.1"/>
    </source>
</evidence>
<comment type="caution">
    <text evidence="3">The sequence shown here is derived from an EMBL/GenBank/DDBJ whole genome shotgun (WGS) entry which is preliminary data.</text>
</comment>
<feature type="domain" description="BD-FAE-like" evidence="2">
    <location>
        <begin position="73"/>
        <end position="191"/>
    </location>
</feature>
<evidence type="ECO:0000256" key="1">
    <source>
        <dbReference type="ARBA" id="ARBA00022801"/>
    </source>
</evidence>
<organism evidence="3 4">
    <name type="scientific">Bombiscardovia coagulans</name>
    <dbReference type="NCBI Taxonomy" id="686666"/>
    <lineage>
        <taxon>Bacteria</taxon>
        <taxon>Bacillati</taxon>
        <taxon>Actinomycetota</taxon>
        <taxon>Actinomycetes</taxon>
        <taxon>Bifidobacteriales</taxon>
        <taxon>Bifidobacteriaceae</taxon>
        <taxon>Bombiscardovia</taxon>
    </lineage>
</organism>
<dbReference type="PANTHER" id="PTHR48081">
    <property type="entry name" value="AB HYDROLASE SUPERFAMILY PROTEIN C4A8.06C"/>
    <property type="match status" value="1"/>
</dbReference>
<dbReference type="Proteomes" id="UP000216004">
    <property type="component" value="Unassembled WGS sequence"/>
</dbReference>
<dbReference type="InterPro" id="IPR049492">
    <property type="entry name" value="BD-FAE-like_dom"/>
</dbReference>
<sequence length="337" mass="37711">MVSDEERKVYSQWTEVDGDLTACDPDTAHIILESRLMFCKNDRSRSKYWSIPDGVDCLNDLAYQEDGLRSHKLDLYLPHDAVLRNGKSLPVYIDIHGGGFMYGHKELNRNFCTHLAKTGFAVFSINYTLMPQAGFMEQLREVELALAWIKTHLNQYPVSQDRVFITGDSAGATLGLYALAIEGSEQFAHTLDIAQSQLHPMGAAFVSGLFNLNPYVSMRPGSFTPEGLETDGLKLLAPNFFRTFKENGGEQLANLSYITAEAQLPPIFLNTSSDDFLQAETLNLALALDKQGCEFELHDVHVGKTQVLGHVYPVAMTWLEESQQTLQEIQAFSYSLL</sequence>
<dbReference type="Pfam" id="PF20434">
    <property type="entry name" value="BD-FAE"/>
    <property type="match status" value="1"/>
</dbReference>
<dbReference type="AlphaFoldDB" id="A0A261EPF2"/>
<protein>
    <submittedName>
        <fullName evidence="3">Esterase</fullName>
    </submittedName>
</protein>
<accession>A0A261EPF2</accession>
<reference evidence="3 4" key="1">
    <citation type="journal article" date="2017" name="BMC Genomics">
        <title>Comparative genomic and phylogenomic analyses of the Bifidobacteriaceae family.</title>
        <authorList>
            <person name="Lugli G.A."/>
            <person name="Milani C."/>
            <person name="Turroni F."/>
            <person name="Duranti S."/>
            <person name="Mancabelli L."/>
            <person name="Mangifesta M."/>
            <person name="Ferrario C."/>
            <person name="Modesto M."/>
            <person name="Mattarelli P."/>
            <person name="Jiri K."/>
            <person name="van Sinderen D."/>
            <person name="Ventura M."/>
        </authorList>
    </citation>
    <scope>NUCLEOTIDE SEQUENCE [LARGE SCALE GENOMIC DNA]</scope>
    <source>
        <strain evidence="3 4">DSM 22924</strain>
    </source>
</reference>
<dbReference type="SUPFAM" id="SSF53474">
    <property type="entry name" value="alpha/beta-Hydrolases"/>
    <property type="match status" value="1"/>
</dbReference>
<dbReference type="Gene3D" id="3.40.50.1820">
    <property type="entry name" value="alpha/beta hydrolase"/>
    <property type="match status" value="1"/>
</dbReference>
<name>A0A261EPF2_9BIFI</name>
<dbReference type="InterPro" id="IPR050300">
    <property type="entry name" value="GDXG_lipolytic_enzyme"/>
</dbReference>
<proteinExistence type="predicted"/>
<keyword evidence="1" id="KW-0378">Hydrolase</keyword>
<gene>
    <name evidence="3" type="ORF">BOCO_1425</name>
</gene>
<dbReference type="EMBL" id="MWWS01000009">
    <property type="protein sequence ID" value="OZG48729.1"/>
    <property type="molecule type" value="Genomic_DNA"/>
</dbReference>
<evidence type="ECO:0000259" key="2">
    <source>
        <dbReference type="Pfam" id="PF20434"/>
    </source>
</evidence>
<keyword evidence="4" id="KW-1185">Reference proteome</keyword>
<dbReference type="RefSeq" id="WP_244568789.1">
    <property type="nucleotide sequence ID" value="NZ_MWWS01000009.1"/>
</dbReference>
<dbReference type="InterPro" id="IPR029058">
    <property type="entry name" value="AB_hydrolase_fold"/>
</dbReference>
<dbReference type="GO" id="GO:0016787">
    <property type="term" value="F:hydrolase activity"/>
    <property type="evidence" value="ECO:0007669"/>
    <property type="project" value="UniProtKB-KW"/>
</dbReference>